<dbReference type="GO" id="GO:0006355">
    <property type="term" value="P:regulation of DNA-templated transcription"/>
    <property type="evidence" value="ECO:0007669"/>
    <property type="project" value="InterPro"/>
</dbReference>
<dbReference type="PROSITE" id="PS51011">
    <property type="entry name" value="ARID"/>
    <property type="match status" value="1"/>
</dbReference>
<organism evidence="10 11">
    <name type="scientific">Galendromus occidentalis</name>
    <name type="common">western predatory mite</name>
    <dbReference type="NCBI Taxonomy" id="34638"/>
    <lineage>
        <taxon>Eukaryota</taxon>
        <taxon>Metazoa</taxon>
        <taxon>Ecdysozoa</taxon>
        <taxon>Arthropoda</taxon>
        <taxon>Chelicerata</taxon>
        <taxon>Arachnida</taxon>
        <taxon>Acari</taxon>
        <taxon>Parasitiformes</taxon>
        <taxon>Mesostigmata</taxon>
        <taxon>Gamasina</taxon>
        <taxon>Phytoseioidea</taxon>
        <taxon>Phytoseiidae</taxon>
        <taxon>Typhlodrominae</taxon>
        <taxon>Galendromus</taxon>
    </lineage>
</organism>
<keyword evidence="2" id="KW-0805">Transcription regulation</keyword>
<evidence type="ECO:0000259" key="7">
    <source>
        <dbReference type="PROSITE" id="PS50157"/>
    </source>
</evidence>
<dbReference type="Gene3D" id="1.10.150.60">
    <property type="entry name" value="ARID DNA-binding domain"/>
    <property type="match status" value="1"/>
</dbReference>
<evidence type="ECO:0000256" key="3">
    <source>
        <dbReference type="ARBA" id="ARBA00023163"/>
    </source>
</evidence>
<feature type="domain" description="ARID" evidence="8">
    <location>
        <begin position="8"/>
        <end position="101"/>
    </location>
</feature>
<feature type="region of interest" description="Disordered" evidence="6">
    <location>
        <begin position="833"/>
        <end position="960"/>
    </location>
</feature>
<feature type="domain" description="RFX-type winged-helix" evidence="9">
    <location>
        <begin position="584"/>
        <end position="665"/>
    </location>
</feature>
<dbReference type="SUPFAM" id="SSF48371">
    <property type="entry name" value="ARM repeat"/>
    <property type="match status" value="1"/>
</dbReference>
<dbReference type="InterPro" id="IPR052406">
    <property type="entry name" value="Chromatin_Remodeling_Comp"/>
</dbReference>
<evidence type="ECO:0000313" key="11">
    <source>
        <dbReference type="RefSeq" id="XP_028968254.1"/>
    </source>
</evidence>
<keyword evidence="10" id="KW-1185">Reference proteome</keyword>
<feature type="region of interest" description="Disordered" evidence="6">
    <location>
        <begin position="795"/>
        <end position="815"/>
    </location>
</feature>
<dbReference type="KEGG" id="goe:100898799"/>
<evidence type="ECO:0000256" key="2">
    <source>
        <dbReference type="ARBA" id="ARBA00023015"/>
    </source>
</evidence>
<dbReference type="InterPro" id="IPR036388">
    <property type="entry name" value="WH-like_DNA-bd_sf"/>
</dbReference>
<evidence type="ECO:0000256" key="5">
    <source>
        <dbReference type="PROSITE-ProRule" id="PRU00042"/>
    </source>
</evidence>
<keyword evidence="5" id="KW-0862">Zinc</keyword>
<gene>
    <name evidence="11" type="primary">LOC100898799</name>
</gene>
<feature type="compositionally biased region" description="Basic and acidic residues" evidence="6">
    <location>
        <begin position="902"/>
        <end position="911"/>
    </location>
</feature>
<keyword evidence="3" id="KW-0804">Transcription</keyword>
<dbReference type="PROSITE" id="PS50157">
    <property type="entry name" value="ZINC_FINGER_C2H2_2"/>
    <property type="match status" value="1"/>
</dbReference>
<feature type="compositionally biased region" description="Basic and acidic residues" evidence="6">
    <location>
        <begin position="924"/>
        <end position="960"/>
    </location>
</feature>
<dbReference type="PROSITE" id="PS00028">
    <property type="entry name" value="ZINC_FINGER_C2H2_1"/>
    <property type="match status" value="1"/>
</dbReference>
<dbReference type="GeneID" id="100898799"/>
<accession>A0AAJ7SGK3</accession>
<dbReference type="InterPro" id="IPR036431">
    <property type="entry name" value="ARID_dom_sf"/>
</dbReference>
<dbReference type="SMART" id="SM00501">
    <property type="entry name" value="BRIGHT"/>
    <property type="match status" value="1"/>
</dbReference>
<dbReference type="InterPro" id="IPR016024">
    <property type="entry name" value="ARM-type_fold"/>
</dbReference>
<dbReference type="GO" id="GO:0003677">
    <property type="term" value="F:DNA binding"/>
    <property type="evidence" value="ECO:0007669"/>
    <property type="project" value="InterPro"/>
</dbReference>
<evidence type="ECO:0000259" key="8">
    <source>
        <dbReference type="PROSITE" id="PS51011"/>
    </source>
</evidence>
<dbReference type="CTD" id="35560"/>
<dbReference type="InterPro" id="IPR036390">
    <property type="entry name" value="WH_DNA-bd_sf"/>
</dbReference>
<feature type="region of interest" description="Disordered" evidence="6">
    <location>
        <begin position="742"/>
        <end position="773"/>
    </location>
</feature>
<keyword evidence="4" id="KW-0539">Nucleus</keyword>
<dbReference type="GO" id="GO:0006325">
    <property type="term" value="P:chromatin organization"/>
    <property type="evidence" value="ECO:0007669"/>
    <property type="project" value="UniProtKB-KW"/>
</dbReference>
<dbReference type="PANTHER" id="PTHR22970:SF14">
    <property type="entry name" value="AT-RICH INTERACTIVE DOMAIN-CONTAINING PROTEIN 2"/>
    <property type="match status" value="1"/>
</dbReference>
<proteinExistence type="predicted"/>
<evidence type="ECO:0000313" key="10">
    <source>
        <dbReference type="Proteomes" id="UP000694867"/>
    </source>
</evidence>
<dbReference type="PROSITE" id="PS51526">
    <property type="entry name" value="RFX_DBD"/>
    <property type="match status" value="1"/>
</dbReference>
<dbReference type="Pfam" id="PF01388">
    <property type="entry name" value="ARID"/>
    <property type="match status" value="1"/>
</dbReference>
<evidence type="ECO:0000256" key="4">
    <source>
        <dbReference type="ARBA" id="ARBA00023242"/>
    </source>
</evidence>
<dbReference type="InterPro" id="IPR013087">
    <property type="entry name" value="Znf_C2H2_type"/>
</dbReference>
<dbReference type="InterPro" id="IPR001606">
    <property type="entry name" value="ARID_dom"/>
</dbReference>
<dbReference type="SUPFAM" id="SSF46774">
    <property type="entry name" value="ARID-like"/>
    <property type="match status" value="1"/>
</dbReference>
<dbReference type="Pfam" id="PF02257">
    <property type="entry name" value="RFX_DNA_binding"/>
    <property type="match status" value="1"/>
</dbReference>
<feature type="domain" description="C2H2-type" evidence="7">
    <location>
        <begin position="968"/>
        <end position="998"/>
    </location>
</feature>
<keyword evidence="5" id="KW-0863">Zinc-finger</keyword>
<protein>
    <submittedName>
        <fullName evidence="11">AT-rich interactive domain-containing protein 2</fullName>
    </submittedName>
</protein>
<evidence type="ECO:0000256" key="1">
    <source>
        <dbReference type="ARBA" id="ARBA00022853"/>
    </source>
</evidence>
<dbReference type="AlphaFoldDB" id="A0AAJ7SGK3"/>
<dbReference type="Gene3D" id="1.25.10.10">
    <property type="entry name" value="Leucine-rich Repeat Variant"/>
    <property type="match status" value="1"/>
</dbReference>
<dbReference type="SMART" id="SM01014">
    <property type="entry name" value="ARID"/>
    <property type="match status" value="1"/>
</dbReference>
<dbReference type="InterPro" id="IPR011989">
    <property type="entry name" value="ARM-like"/>
</dbReference>
<feature type="compositionally biased region" description="Basic and acidic residues" evidence="6">
    <location>
        <begin position="875"/>
        <end position="885"/>
    </location>
</feature>
<evidence type="ECO:0000256" key="6">
    <source>
        <dbReference type="SAM" id="MobiDB-lite"/>
    </source>
</evidence>
<dbReference type="Gene3D" id="1.10.10.10">
    <property type="entry name" value="Winged helix-like DNA-binding domain superfamily/Winged helix DNA-binding domain"/>
    <property type="match status" value="1"/>
</dbReference>
<dbReference type="PANTHER" id="PTHR22970">
    <property type="entry name" value="AT-RICH INTERACTIVE DOMAIN-CONTAINING PROTEIN 2"/>
    <property type="match status" value="1"/>
</dbReference>
<dbReference type="Proteomes" id="UP000694867">
    <property type="component" value="Unplaced"/>
</dbReference>
<dbReference type="GO" id="GO:0008270">
    <property type="term" value="F:zinc ion binding"/>
    <property type="evidence" value="ECO:0007669"/>
    <property type="project" value="UniProtKB-KW"/>
</dbReference>
<dbReference type="InterPro" id="IPR003150">
    <property type="entry name" value="DNA-bd_RFX"/>
</dbReference>
<reference evidence="11" key="1">
    <citation type="submission" date="2025-08" db="UniProtKB">
        <authorList>
            <consortium name="RefSeq"/>
        </authorList>
    </citation>
    <scope>IDENTIFICATION</scope>
</reference>
<dbReference type="SUPFAM" id="SSF46785">
    <property type="entry name" value="Winged helix' DNA-binding domain"/>
    <property type="match status" value="1"/>
</dbReference>
<sequence length="1198" mass="131740">MEKLHPEATEASQFLNSLHEFHRQRGTDFKFAPIVCGQELDLHTLYKSVTAVGGASKINEKPERWYEISHQIRFPDRCPNGTLVLRRMYQRYLSTYEKVTFLGEDPDMEVEDSGEVSSSALRNRNANRGGGANSSAVVVQVPMSYNRQQHDVTDGQRVNYGLSTQFAPASSPFERLCFSLQSGLPNEETFALNVCTLLANGGRHTMQLNKAPPRLIDLLIAQAGLASDDATLKDMLEESWRDCEARRMERFWQENVDPTVGKCFGLNPLPKYEKLVEQRMQDDTIELIAEGGFMASKDGLIDEDDLFNLNSEVSPRDAEAQRVLRIALILHNLSFEEANAQILAQNQGFLRMMMLSSLSRWASLRQVGLDCLSNIAPHLQLNVHDDLCCRSLLRLTVDGILKSEDRGLVTRCLDILAHLAQCENNHGTLVAELDATLFERLLELLTVHDVLLIIHSLETLFALTELGDGICERLVAIRHAIGIIVSMLSLDPISYGSSAQRGMKIVEHFDPSLPPVVNPSATHIQIQTVQAAATPVQHIVRPAQPNASIQAQVPAGSTPVGASNHGSAVVVSQEATVSETEALAIAWIRSHCELTPGASVGRQELYADYVTFCSKAGKRSVLSGQHFSTCIKNQFPQSSLKVTQVSGPNQQVGQAWQYDNLRRRATPTPVTVAPTITTSVVTQVSRNLQKQAEQATAGSTLAASTPMGTTAAATIITAPISKPKPAACENVSSKEEAHVNGIEESNDGAPEGLAARGIPPVKETGGVPAKSNGNHEVVAVSKVYKSSPLLNGLLDRGTPSVKTVNGENVDESKKVNGDGVTIIDVRKRRLTFSSDDSNSQEDHSDKKQIAGKISTKTTLHNGVSEDAFPTNNNDQSKRIKLDKSDQPCLKQANGDLSATTVDAEKAVEEPVKGNSDVLNEPVETEDKEKTSTDEVRDGAKQSSDDGKTVPEKDQEKSKEEKPEKVLRYYCEWRNCEKSFLQTRQVFLHAIHDHVGLRPSASAPPGNEEMFCEWGVTGDKKSCDNMARKRLSLCTHVQERHCSDNHLQIQAIRRQQINQFGTASLPAPQQPPPHPGYAPDAAVHAIRRHAHSFYQYKDAADEKEHPVTKSVRLTAALILRNLAKYAPECRTQLVQYEHRLAQVAMSCLESSRTIAQCLADIHGSQDSASKTLALMEQNQLFQEETRPRYTTGNDVAQSH</sequence>
<dbReference type="RefSeq" id="XP_028968254.1">
    <property type="nucleotide sequence ID" value="XM_029112421.1"/>
</dbReference>
<dbReference type="CDD" id="cd16866">
    <property type="entry name" value="ARID_ARID2"/>
    <property type="match status" value="1"/>
</dbReference>
<name>A0AAJ7SGK3_9ACAR</name>
<evidence type="ECO:0000259" key="9">
    <source>
        <dbReference type="PROSITE" id="PS51526"/>
    </source>
</evidence>
<keyword evidence="1" id="KW-0156">Chromatin regulator</keyword>
<feature type="compositionally biased region" description="Low complexity" evidence="6">
    <location>
        <begin position="117"/>
        <end position="127"/>
    </location>
</feature>
<feature type="region of interest" description="Disordered" evidence="6">
    <location>
        <begin position="107"/>
        <end position="133"/>
    </location>
</feature>
<keyword evidence="5" id="KW-0479">Metal-binding</keyword>